<evidence type="ECO:0000256" key="1">
    <source>
        <dbReference type="ARBA" id="ARBA00001947"/>
    </source>
</evidence>
<organism evidence="6 8">
    <name type="scientific">Butyricimonas paravirosa</name>
    <dbReference type="NCBI Taxonomy" id="1472417"/>
    <lineage>
        <taxon>Bacteria</taxon>
        <taxon>Pseudomonadati</taxon>
        <taxon>Bacteroidota</taxon>
        <taxon>Bacteroidia</taxon>
        <taxon>Bacteroidales</taxon>
        <taxon>Odoribacteraceae</taxon>
        <taxon>Butyricimonas</taxon>
    </lineage>
</organism>
<reference evidence="6 8" key="2">
    <citation type="submission" date="2020-03" db="EMBL/GenBank/DDBJ databases">
        <title>Genomic Encyclopedia of Type Strains, Phase IV (KMG-IV): sequencing the most valuable type-strain genomes for metagenomic binning, comparative biology and taxonomic classification.</title>
        <authorList>
            <person name="Goeker M."/>
        </authorList>
    </citation>
    <scope>NUCLEOTIDE SEQUENCE [LARGE SCALE GENOMIC DNA]</scope>
    <source>
        <strain evidence="6 8">DSM 105722</strain>
    </source>
</reference>
<dbReference type="GeneID" id="86892788"/>
<dbReference type="EMBL" id="CP043839">
    <property type="protein sequence ID" value="WOF13631.1"/>
    <property type="molecule type" value="Genomic_DNA"/>
</dbReference>
<accession>A0A7X5YHC3</accession>
<reference evidence="7 9" key="1">
    <citation type="submission" date="2019-09" db="EMBL/GenBank/DDBJ databases">
        <title>Butyricimonas paravirosa DSM 105722 (=214-4 = JCM 18677 = CCUG 65563).</title>
        <authorList>
            <person name="Le Roy T."/>
            <person name="Cani P.D."/>
        </authorList>
    </citation>
    <scope>NUCLEOTIDE SEQUENCE [LARGE SCALE GENOMIC DNA]</scope>
    <source>
        <strain evidence="7 9">DSM 105722</strain>
    </source>
</reference>
<evidence type="ECO:0000313" key="8">
    <source>
        <dbReference type="Proteomes" id="UP000576368"/>
    </source>
</evidence>
<dbReference type="SUPFAM" id="SSF56281">
    <property type="entry name" value="Metallo-hydrolase/oxidoreductase"/>
    <property type="match status" value="1"/>
</dbReference>
<dbReference type="GO" id="GO:0016787">
    <property type="term" value="F:hydrolase activity"/>
    <property type="evidence" value="ECO:0007669"/>
    <property type="project" value="UniProtKB-KW"/>
</dbReference>
<evidence type="ECO:0000313" key="7">
    <source>
        <dbReference type="EMBL" id="WOF13631.1"/>
    </source>
</evidence>
<dbReference type="InterPro" id="IPR036866">
    <property type="entry name" value="RibonucZ/Hydroxyglut_hydro"/>
</dbReference>
<dbReference type="GO" id="GO:0046872">
    <property type="term" value="F:metal ion binding"/>
    <property type="evidence" value="ECO:0007669"/>
    <property type="project" value="UniProtKB-KW"/>
</dbReference>
<dbReference type="AlphaFoldDB" id="A0A7X5YHC3"/>
<dbReference type="InterPro" id="IPR051453">
    <property type="entry name" value="MBL_Glyoxalase_II"/>
</dbReference>
<keyword evidence="9" id="KW-1185">Reference proteome</keyword>
<evidence type="ECO:0000313" key="9">
    <source>
        <dbReference type="Proteomes" id="UP001302374"/>
    </source>
</evidence>
<feature type="domain" description="Metallo-beta-lactamase" evidence="5">
    <location>
        <begin position="14"/>
        <end position="195"/>
    </location>
</feature>
<evidence type="ECO:0000259" key="5">
    <source>
        <dbReference type="SMART" id="SM00849"/>
    </source>
</evidence>
<protein>
    <submittedName>
        <fullName evidence="6">Glyoxylase-like metal-dependent hydrolase (Beta-lactamase superfamily II)</fullName>
    </submittedName>
    <submittedName>
        <fullName evidence="7">MBL fold metallo-hydrolase</fullName>
    </submittedName>
</protein>
<dbReference type="CDD" id="cd06262">
    <property type="entry name" value="metallo-hydrolase-like_MBL-fold"/>
    <property type="match status" value="1"/>
</dbReference>
<sequence>MALEIIRVINEPVSSNCFLLFDREVNNDCLVVDPGCEIPDVLDRKLSELRLCPKFIVLTHEHFDHVWGCNALVQKYHAQIICSTICSEAIQDAKKNHSMFYNQKGFVLPPADICVEDIDWTWEWNGKQITFSLAEGHTNAGIYFRIGKNLFTGDTLLKDLKTVTKLFCGSKDKLVVTIDQIKKLQGEGLRVYPGHGDCFDLDSYDLNKAF</sequence>
<dbReference type="Proteomes" id="UP000576368">
    <property type="component" value="Unassembled WGS sequence"/>
</dbReference>
<dbReference type="Gene3D" id="3.60.15.10">
    <property type="entry name" value="Ribonuclease Z/Hydroxyacylglutathione hydrolase-like"/>
    <property type="match status" value="1"/>
</dbReference>
<evidence type="ECO:0000313" key="6">
    <source>
        <dbReference type="EMBL" id="NJC19876.1"/>
    </source>
</evidence>
<evidence type="ECO:0000256" key="4">
    <source>
        <dbReference type="ARBA" id="ARBA00022833"/>
    </source>
</evidence>
<dbReference type="PANTHER" id="PTHR46233">
    <property type="entry name" value="HYDROXYACYLGLUTATHIONE HYDROLASE GLOC"/>
    <property type="match status" value="1"/>
</dbReference>
<keyword evidence="4" id="KW-0862">Zinc</keyword>
<comment type="cofactor">
    <cofactor evidence="1">
        <name>Zn(2+)</name>
        <dbReference type="ChEBI" id="CHEBI:29105"/>
    </cofactor>
</comment>
<dbReference type="Pfam" id="PF00753">
    <property type="entry name" value="Lactamase_B"/>
    <property type="match status" value="1"/>
</dbReference>
<dbReference type="Proteomes" id="UP001302374">
    <property type="component" value="Chromosome"/>
</dbReference>
<dbReference type="InterPro" id="IPR001279">
    <property type="entry name" value="Metallo-B-lactamas"/>
</dbReference>
<dbReference type="SMART" id="SM00849">
    <property type="entry name" value="Lactamase_B"/>
    <property type="match status" value="1"/>
</dbReference>
<keyword evidence="2" id="KW-0479">Metal-binding</keyword>
<dbReference type="RefSeq" id="WP_168044505.1">
    <property type="nucleotide sequence ID" value="NZ_BMPA01000012.1"/>
</dbReference>
<dbReference type="EMBL" id="JAATLI010000013">
    <property type="protein sequence ID" value="NJC19876.1"/>
    <property type="molecule type" value="Genomic_DNA"/>
</dbReference>
<dbReference type="PANTHER" id="PTHR46233:SF3">
    <property type="entry name" value="HYDROXYACYLGLUTATHIONE HYDROLASE GLOC"/>
    <property type="match status" value="1"/>
</dbReference>
<evidence type="ECO:0000256" key="3">
    <source>
        <dbReference type="ARBA" id="ARBA00022801"/>
    </source>
</evidence>
<proteinExistence type="predicted"/>
<keyword evidence="3 6" id="KW-0378">Hydrolase</keyword>
<gene>
    <name evidence="7" type="ORF">F1644_15795</name>
    <name evidence="6" type="ORF">GGR15_003514</name>
</gene>
<name>A0A7X5YHC3_9BACT</name>
<evidence type="ECO:0000256" key="2">
    <source>
        <dbReference type="ARBA" id="ARBA00022723"/>
    </source>
</evidence>